<dbReference type="InterPro" id="IPR027417">
    <property type="entry name" value="P-loop_NTPase"/>
</dbReference>
<dbReference type="EMBL" id="CP016793">
    <property type="protein sequence ID" value="ANZ38020.1"/>
    <property type="molecule type" value="Genomic_DNA"/>
</dbReference>
<gene>
    <name evidence="1" type="ORF">BBK82_20115</name>
</gene>
<dbReference type="STRING" id="1586287.BBK82_20115"/>
<dbReference type="SUPFAM" id="SSF52540">
    <property type="entry name" value="P-loop containing nucleoside triphosphate hydrolases"/>
    <property type="match status" value="1"/>
</dbReference>
<keyword evidence="2" id="KW-1185">Reference proteome</keyword>
<dbReference type="SMART" id="SM00028">
    <property type="entry name" value="TPR"/>
    <property type="match status" value="3"/>
</dbReference>
<dbReference type="Gene3D" id="3.40.50.300">
    <property type="entry name" value="P-loop containing nucleotide triphosphate hydrolases"/>
    <property type="match status" value="1"/>
</dbReference>
<sequence length="625" mass="69184">MAGVGKSAAAAQWAHTNKSRFEGGVLYADLTDFRGHRGVSTSDVISAFLGALGVHAPYIPAIRSERIALFRSRTADAPVLVVLDGADEPAQVRSVVPSAPGSVVVVTSRHRLAGLAIDGAEFIDLSPLNSDDSVSLMTRMVASRRIDADRMAFQQLVRLCAGLPLALRVASAGLAHHRRWPLARLVRHLSDDRERLNRLVVEGEGSSVGEMFDLAYDDLANEVRRLYRVLGLHPGSHFSLELAAVAAGLSATAAEELLESLCAANLLEEVGADRFRFHELIALHARRRADAELAAEERRDVVRRIVDWFALGAAAADAAMLGARWRLAEPDLSGWHVEFDGGAAVSWLETERPNLLAVLRAADAFGWYEVVWRMCDSLWPFFHVRKHYSDWVEAHRLGVAAAQITENPVAEAHLRNRLARAHIEMRDYSPASAQLDEAAVLSDDERVAAVLLESRGLLYRELRRYPEAVDIFRQLVAKQEKAGDDRAFAMQSYQLGDVLVRAQRADQAVPVLVAALTVATRLHNEKSVEAKVRIALGAAYHCLRQYDDARAELESAVRVTHARKEPVKEAQALEELVRVAEARSDRSLFQSSAERLYRLYAEAKNPRSAEVRRWLEADRRAEDEG</sequence>
<dbReference type="PANTHER" id="PTHR47691">
    <property type="entry name" value="REGULATOR-RELATED"/>
    <property type="match status" value="1"/>
</dbReference>
<evidence type="ECO:0000313" key="1">
    <source>
        <dbReference type="EMBL" id="ANZ38020.1"/>
    </source>
</evidence>
<protein>
    <submittedName>
        <fullName evidence="1">Uncharacterized protein</fullName>
    </submittedName>
</protein>
<proteinExistence type="predicted"/>
<dbReference type="Proteomes" id="UP000093053">
    <property type="component" value="Chromosome"/>
</dbReference>
<accession>A0A1B2HK10</accession>
<dbReference type="Gene3D" id="1.25.40.10">
    <property type="entry name" value="Tetratricopeptide repeat domain"/>
    <property type="match status" value="1"/>
</dbReference>
<dbReference type="SUPFAM" id="SSF48452">
    <property type="entry name" value="TPR-like"/>
    <property type="match status" value="1"/>
</dbReference>
<dbReference type="KEGG" id="led:BBK82_20115"/>
<organism evidence="1 2">
    <name type="scientific">Lentzea guizhouensis</name>
    <dbReference type="NCBI Taxonomy" id="1586287"/>
    <lineage>
        <taxon>Bacteria</taxon>
        <taxon>Bacillati</taxon>
        <taxon>Actinomycetota</taxon>
        <taxon>Actinomycetes</taxon>
        <taxon>Pseudonocardiales</taxon>
        <taxon>Pseudonocardiaceae</taxon>
        <taxon>Lentzea</taxon>
    </lineage>
</organism>
<reference evidence="1 2" key="1">
    <citation type="submission" date="2016-07" db="EMBL/GenBank/DDBJ databases">
        <title>Complete genome sequence of the Lentzea guizhouensis DHS C013.</title>
        <authorList>
            <person name="Cao C."/>
        </authorList>
    </citation>
    <scope>NUCLEOTIDE SEQUENCE [LARGE SCALE GENOMIC DNA]</scope>
    <source>
        <strain evidence="1 2">DHS C013</strain>
    </source>
</reference>
<dbReference type="PANTHER" id="PTHR47691:SF3">
    <property type="entry name" value="HTH-TYPE TRANSCRIPTIONAL REGULATOR RV0890C-RELATED"/>
    <property type="match status" value="1"/>
</dbReference>
<dbReference type="AlphaFoldDB" id="A0A1B2HK10"/>
<dbReference type="InterPro" id="IPR019734">
    <property type="entry name" value="TPR_rpt"/>
</dbReference>
<dbReference type="Pfam" id="PF13424">
    <property type="entry name" value="TPR_12"/>
    <property type="match status" value="1"/>
</dbReference>
<evidence type="ECO:0000313" key="2">
    <source>
        <dbReference type="Proteomes" id="UP000093053"/>
    </source>
</evidence>
<name>A0A1B2HK10_9PSEU</name>
<dbReference type="InterPro" id="IPR011990">
    <property type="entry name" value="TPR-like_helical_dom_sf"/>
</dbReference>